<dbReference type="EMBL" id="CP154834">
    <property type="protein sequence ID" value="XAO72837.1"/>
    <property type="molecule type" value="Genomic_DNA"/>
</dbReference>
<dbReference type="Proteomes" id="UP001463665">
    <property type="component" value="Chromosome"/>
</dbReference>
<dbReference type="SUPFAM" id="SSF48295">
    <property type="entry name" value="TrpR-like"/>
    <property type="match status" value="1"/>
</dbReference>
<accession>A0AAU6WLL9</accession>
<gene>
    <name evidence="1" type="ORF">AAFP95_13315</name>
</gene>
<reference evidence="1 2" key="1">
    <citation type="submission" date="2024-04" db="EMBL/GenBank/DDBJ databases">
        <title>Genome sequencing and assembly of rice foliar adapted Chryseobacterium endophyticum OsEnb-ALM-A6.</title>
        <authorList>
            <person name="Kumar S."/>
            <person name="Javed M."/>
            <person name="Chouhan V."/>
            <person name="Charishma K."/>
            <person name="Patel A."/>
            <person name="Kumar M."/>
            <person name="Sahu K.P."/>
            <person name="Kumar A."/>
        </authorList>
    </citation>
    <scope>NUCLEOTIDE SEQUENCE [LARGE SCALE GENOMIC DNA]</scope>
    <source>
        <strain evidence="1 2">OsEnb-ALM-A6</strain>
    </source>
</reference>
<dbReference type="InterPro" id="IPR010921">
    <property type="entry name" value="Trp_repressor/repl_initiator"/>
</dbReference>
<dbReference type="Gene3D" id="1.10.10.10">
    <property type="entry name" value="Winged helix-like DNA-binding domain superfamily/Winged helix DNA-binding domain"/>
    <property type="match status" value="1"/>
</dbReference>
<name>A0AAU6WLL9_9FLAO</name>
<dbReference type="RefSeq" id="WP_345765559.1">
    <property type="nucleotide sequence ID" value="NZ_CP154834.1"/>
</dbReference>
<protein>
    <submittedName>
        <fullName evidence="1">Helix-turn-helix domain-containing protein</fullName>
    </submittedName>
</protein>
<proteinExistence type="predicted"/>
<dbReference type="GO" id="GO:0043565">
    <property type="term" value="F:sequence-specific DNA binding"/>
    <property type="evidence" value="ECO:0007669"/>
    <property type="project" value="InterPro"/>
</dbReference>
<evidence type="ECO:0000313" key="1">
    <source>
        <dbReference type="EMBL" id="XAO72837.1"/>
    </source>
</evidence>
<evidence type="ECO:0000313" key="2">
    <source>
        <dbReference type="Proteomes" id="UP001463665"/>
    </source>
</evidence>
<keyword evidence="2" id="KW-1185">Reference proteome</keyword>
<dbReference type="InterPro" id="IPR036388">
    <property type="entry name" value="WH-like_DNA-bd_sf"/>
</dbReference>
<organism evidence="1 2">
    <name type="scientific">Chryseobacterium endophyticum</name>
    <dbReference type="NCBI Taxonomy" id="1854762"/>
    <lineage>
        <taxon>Bacteria</taxon>
        <taxon>Pseudomonadati</taxon>
        <taxon>Bacteroidota</taxon>
        <taxon>Flavobacteriia</taxon>
        <taxon>Flavobacteriales</taxon>
        <taxon>Weeksellaceae</taxon>
        <taxon>Chryseobacterium group</taxon>
        <taxon>Chryseobacterium</taxon>
    </lineage>
</organism>
<dbReference type="Pfam" id="PF13384">
    <property type="entry name" value="HTH_23"/>
    <property type="match status" value="1"/>
</dbReference>
<dbReference type="AlphaFoldDB" id="A0AAU6WLL9"/>
<sequence length="120" mass="14317">MNTPDYKRIYTDMIRIKYPEKHAQCSDILKKDDLEFLDIIRMNTIITDRNKERMGDNQKLRSYNKITILKILDHQQKHGMNNSELARHFQLSRNTVTKWKKHFSQASCLQKTETGSTLNF</sequence>